<dbReference type="PROSITE" id="PS51098">
    <property type="entry name" value="PTS_EIIB_TYPE_1"/>
    <property type="match status" value="1"/>
</dbReference>
<dbReference type="PROSITE" id="PS01035">
    <property type="entry name" value="PTS_EIIB_TYPE_1_CYS"/>
    <property type="match status" value="1"/>
</dbReference>
<evidence type="ECO:0000313" key="21">
    <source>
        <dbReference type="EMBL" id="HIY92484.1"/>
    </source>
</evidence>
<evidence type="ECO:0000256" key="8">
    <source>
        <dbReference type="ARBA" id="ARBA00022777"/>
    </source>
</evidence>
<dbReference type="PROSITE" id="PS51093">
    <property type="entry name" value="PTS_EIIA_TYPE_1"/>
    <property type="match status" value="1"/>
</dbReference>
<evidence type="ECO:0000256" key="16">
    <source>
        <dbReference type="PROSITE-ProRule" id="PRU00421"/>
    </source>
</evidence>
<keyword evidence="10 17" id="KW-0472">Membrane</keyword>
<dbReference type="Pfam" id="PF00358">
    <property type="entry name" value="PTS_EIIA_1"/>
    <property type="match status" value="1"/>
</dbReference>
<comment type="function">
    <text evidence="12">The phosphoenolpyruvate-dependent sugar phosphotransferase system (sugar PTS), a major carbohydrate active transport system, catalyzes the phosphorylation of incoming sugar substrates concomitantly with their translocation across the cell membrane. This system is involved in sucrose transport.</text>
</comment>
<feature type="active site" description="Phosphocysteine intermediate; for EIIB activity" evidence="16">
    <location>
        <position position="28"/>
    </location>
</feature>
<dbReference type="GO" id="GO:0005886">
    <property type="term" value="C:plasma membrane"/>
    <property type="evidence" value="ECO:0007669"/>
    <property type="project" value="UniProtKB-SubCell"/>
</dbReference>
<evidence type="ECO:0000256" key="6">
    <source>
        <dbReference type="ARBA" id="ARBA00022683"/>
    </source>
</evidence>
<evidence type="ECO:0000256" key="14">
    <source>
        <dbReference type="ARBA" id="ARBA00074554"/>
    </source>
</evidence>
<evidence type="ECO:0000259" key="19">
    <source>
        <dbReference type="PROSITE" id="PS51098"/>
    </source>
</evidence>
<proteinExistence type="predicted"/>
<reference evidence="21" key="1">
    <citation type="journal article" date="2021" name="PeerJ">
        <title>Extensive microbial diversity within the chicken gut microbiome revealed by metagenomics and culture.</title>
        <authorList>
            <person name="Gilroy R."/>
            <person name="Ravi A."/>
            <person name="Getino M."/>
            <person name="Pursley I."/>
            <person name="Horton D.L."/>
            <person name="Alikhan N.F."/>
            <person name="Baker D."/>
            <person name="Gharbi K."/>
            <person name="Hall N."/>
            <person name="Watson M."/>
            <person name="Adriaenssens E.M."/>
            <person name="Foster-Nyarko E."/>
            <person name="Jarju S."/>
            <person name="Secka A."/>
            <person name="Antonio M."/>
            <person name="Oren A."/>
            <person name="Chaudhuri R.R."/>
            <person name="La Ragione R."/>
            <person name="Hildebrand F."/>
            <person name="Pallen M.J."/>
        </authorList>
    </citation>
    <scope>NUCLEOTIDE SEQUENCE</scope>
    <source>
        <strain evidence="21">3204</strain>
    </source>
</reference>
<dbReference type="PANTHER" id="PTHR30175">
    <property type="entry name" value="PHOSPHOTRANSFERASE SYSTEM TRANSPORT PROTEIN"/>
    <property type="match status" value="1"/>
</dbReference>
<evidence type="ECO:0000256" key="4">
    <source>
        <dbReference type="ARBA" id="ARBA00022597"/>
    </source>
</evidence>
<comment type="catalytic activity">
    <reaction evidence="13">
        <text>N(pros)-phospho-L-histidyl-[protein](out) + sucrose = sucrose 6(G)-phosphate(in) + L-histidyl-[protein]</text>
        <dbReference type="Rhea" id="RHEA:49236"/>
        <dbReference type="Rhea" id="RHEA-COMP:9745"/>
        <dbReference type="Rhea" id="RHEA-COMP:9746"/>
        <dbReference type="ChEBI" id="CHEBI:17992"/>
        <dbReference type="ChEBI" id="CHEBI:29979"/>
        <dbReference type="ChEBI" id="CHEBI:64837"/>
        <dbReference type="ChEBI" id="CHEBI:91002"/>
        <dbReference type="EC" id="2.7.1.211"/>
    </reaction>
</comment>
<dbReference type="Pfam" id="PF00367">
    <property type="entry name" value="PTS_EIIB"/>
    <property type="match status" value="1"/>
</dbReference>
<dbReference type="InterPro" id="IPR003352">
    <property type="entry name" value="PTS_EIIC"/>
</dbReference>
<dbReference type="Proteomes" id="UP000824013">
    <property type="component" value="Unassembled WGS sequence"/>
</dbReference>
<dbReference type="NCBIfam" id="TIGR01995">
    <property type="entry name" value="PTS-II-ABC-beta"/>
    <property type="match status" value="1"/>
</dbReference>
<dbReference type="AlphaFoldDB" id="A0A9D1ZQX2"/>
<accession>A0A9D1ZQX2</accession>
<keyword evidence="3" id="KW-1003">Cell membrane</keyword>
<dbReference type="PANTHER" id="PTHR30175:SF1">
    <property type="entry name" value="PTS SYSTEM ARBUTIN-, CELLOBIOSE-, AND SALICIN-SPECIFIC EIIBC COMPONENT-RELATED"/>
    <property type="match status" value="1"/>
</dbReference>
<evidence type="ECO:0000256" key="12">
    <source>
        <dbReference type="ARBA" id="ARBA00045139"/>
    </source>
</evidence>
<organism evidence="21 22">
    <name type="scientific">Candidatus Companilactobacillus pullicola</name>
    <dbReference type="NCBI Taxonomy" id="2838523"/>
    <lineage>
        <taxon>Bacteria</taxon>
        <taxon>Bacillati</taxon>
        <taxon>Bacillota</taxon>
        <taxon>Bacilli</taxon>
        <taxon>Lactobacillales</taxon>
        <taxon>Lactobacillaceae</taxon>
        <taxon>Companilactobacillus</taxon>
    </lineage>
</organism>
<dbReference type="InterPro" id="IPR001127">
    <property type="entry name" value="PTS_EIIA_1_perm"/>
</dbReference>
<dbReference type="GO" id="GO:0008982">
    <property type="term" value="F:protein-N(PI)-phosphohistidine-sugar phosphotransferase activity"/>
    <property type="evidence" value="ECO:0007669"/>
    <property type="project" value="InterPro"/>
</dbReference>
<dbReference type="CDD" id="cd00212">
    <property type="entry name" value="PTS_IIB_glc"/>
    <property type="match status" value="1"/>
</dbReference>
<dbReference type="FunFam" id="2.70.70.10:FF:000001">
    <property type="entry name" value="PTS system glucose-specific IIA component"/>
    <property type="match status" value="1"/>
</dbReference>
<feature type="transmembrane region" description="Helical" evidence="17">
    <location>
        <begin position="293"/>
        <end position="311"/>
    </location>
</feature>
<keyword evidence="7 17" id="KW-0812">Transmembrane</keyword>
<sequence>MSSDYRQLAKIIVDNVGGSKNIDSLHHCQTRLRFKLKDNDLANQDEISKNKDVLKVVVSGGQFQVIIGMQVAEVYDAVEDYLKTQSNSSTEKMFQEKDITEKPKNKFDLVADFISSIFSPIIPALAGAGMVKALLAVLVTFNLIAQTSQSYIILNMIGDGTFAFLPILLAFTTAQKLKTNPFLAVAVAAIMVHPTWATLVDSGKAIHLFGMIPLYAVKYTGTVIPVILVILLQAPIERFLNRVIPNSIRIVFAPMILFIIMGILALSIVGPLGDFVGSALTSVFTWLSKNASWAPPFILGGVYSILVVFGLHHSLAPIGFIQLSQMGYDSVFGPGVLLANIGQGTAALIVGLMSKDNKTKQIGTSTGVTALMGVSEPAMYGLNFPKKYPLIAGAIGGACGGIFAGITATRRFATGSSGLPAVMMYIGDNTMNYFYQIIISLAITMVVTSFATIVLFKRFEKTASDSSFKNSENILSIDATTESILTPIAGKVISLSSIKDDVFSQKILGDGVAIEPTDNQIYAPFDGKITALFPTNHAIGLKSNNGTEVLIHIGIDTVELKGRYFYPKIKLGDKVTKGQLIMTVDLDEIKNAGYDTVTPILITDTDKNVEKSHIDDNVVDGDLILTV</sequence>
<dbReference type="InterPro" id="IPR013013">
    <property type="entry name" value="PTS_EIIC_1"/>
</dbReference>
<dbReference type="PROSITE" id="PS00371">
    <property type="entry name" value="PTS_EIIA_TYPE_1_HIS"/>
    <property type="match status" value="1"/>
</dbReference>
<dbReference type="NCBIfam" id="TIGR00830">
    <property type="entry name" value="PTBA"/>
    <property type="match status" value="1"/>
</dbReference>
<comment type="caution">
    <text evidence="21">The sequence shown here is derived from an EMBL/GenBank/DDBJ whole genome shotgun (WGS) entry which is preliminary data.</text>
</comment>
<feature type="domain" description="PTS EIIA type-1" evidence="18">
    <location>
        <begin position="500"/>
        <end position="604"/>
    </location>
</feature>
<dbReference type="Gene3D" id="3.30.1360.60">
    <property type="entry name" value="Glucose permease domain IIB"/>
    <property type="match status" value="1"/>
</dbReference>
<feature type="transmembrane region" description="Helical" evidence="17">
    <location>
        <begin position="121"/>
        <end position="145"/>
    </location>
</feature>
<keyword evidence="9 17" id="KW-1133">Transmembrane helix</keyword>
<dbReference type="SUPFAM" id="SSF55604">
    <property type="entry name" value="Glucose permease domain IIB"/>
    <property type="match status" value="1"/>
</dbReference>
<evidence type="ECO:0000256" key="5">
    <source>
        <dbReference type="ARBA" id="ARBA00022679"/>
    </source>
</evidence>
<feature type="transmembrane region" description="Helical" evidence="17">
    <location>
        <begin position="388"/>
        <end position="413"/>
    </location>
</feature>
<keyword evidence="2" id="KW-0813">Transport</keyword>
<dbReference type="GO" id="GO:0009401">
    <property type="term" value="P:phosphoenolpyruvate-dependent sugar phosphotransferase system"/>
    <property type="evidence" value="ECO:0007669"/>
    <property type="project" value="UniProtKB-KW"/>
</dbReference>
<evidence type="ECO:0000256" key="3">
    <source>
        <dbReference type="ARBA" id="ARBA00022475"/>
    </source>
</evidence>
<evidence type="ECO:0000256" key="15">
    <source>
        <dbReference type="ARBA" id="ARBA00081008"/>
    </source>
</evidence>
<feature type="domain" description="PTS EIIB type-1" evidence="19">
    <location>
        <begin position="6"/>
        <end position="88"/>
    </location>
</feature>
<evidence type="ECO:0000256" key="13">
    <source>
        <dbReference type="ARBA" id="ARBA00048931"/>
    </source>
</evidence>
<dbReference type="InterPro" id="IPR001996">
    <property type="entry name" value="PTS_IIB_1"/>
</dbReference>
<comment type="subcellular location">
    <subcellularLocation>
        <location evidence="1">Cell membrane</location>
        <topology evidence="1">Multi-pass membrane protein</topology>
    </subcellularLocation>
</comment>
<evidence type="ECO:0000256" key="7">
    <source>
        <dbReference type="ARBA" id="ARBA00022692"/>
    </source>
</evidence>
<feature type="transmembrane region" description="Helical" evidence="17">
    <location>
        <begin position="182"/>
        <end position="199"/>
    </location>
</feature>
<dbReference type="InterPro" id="IPR036878">
    <property type="entry name" value="Glu_permease_IIB"/>
</dbReference>
<feature type="transmembrane region" description="Helical" evidence="17">
    <location>
        <begin position="251"/>
        <end position="273"/>
    </location>
</feature>
<dbReference type="InterPro" id="IPR018113">
    <property type="entry name" value="PTrfase_EIIB_Cys"/>
</dbReference>
<evidence type="ECO:0000256" key="11">
    <source>
        <dbReference type="ARBA" id="ARBA00044053"/>
    </source>
</evidence>
<gene>
    <name evidence="21" type="ORF">H9820_06010</name>
</gene>
<dbReference type="Pfam" id="PF02378">
    <property type="entry name" value="PTS_EIIC"/>
    <property type="match status" value="1"/>
</dbReference>
<keyword evidence="5 21" id="KW-0808">Transferase</keyword>
<evidence type="ECO:0000256" key="2">
    <source>
        <dbReference type="ARBA" id="ARBA00022448"/>
    </source>
</evidence>
<dbReference type="InterPro" id="IPR050558">
    <property type="entry name" value="PTS_Sugar-Specific_Components"/>
</dbReference>
<dbReference type="InterPro" id="IPR011055">
    <property type="entry name" value="Dup_hybrid_motif"/>
</dbReference>
<protein>
    <recommendedName>
        <fullName evidence="14">PTS system sucrose-specific EIIBCA component</fullName>
        <ecNumber evidence="11">2.7.1.211</ecNumber>
    </recommendedName>
    <alternativeName>
        <fullName evidence="15">EIIBCA-Scr</fullName>
    </alternativeName>
</protein>
<dbReference type="GO" id="GO:0016301">
    <property type="term" value="F:kinase activity"/>
    <property type="evidence" value="ECO:0007669"/>
    <property type="project" value="UniProtKB-KW"/>
</dbReference>
<feature type="transmembrane region" description="Helical" evidence="17">
    <location>
        <begin position="433"/>
        <end position="456"/>
    </location>
</feature>
<feature type="domain" description="PTS EIIC type-1" evidence="20">
    <location>
        <begin position="112"/>
        <end position="467"/>
    </location>
</feature>
<dbReference type="SUPFAM" id="SSF51261">
    <property type="entry name" value="Duplicated hybrid motif"/>
    <property type="match status" value="1"/>
</dbReference>
<dbReference type="PROSITE" id="PS51103">
    <property type="entry name" value="PTS_EIIC_TYPE_1"/>
    <property type="match status" value="1"/>
</dbReference>
<evidence type="ECO:0000256" key="9">
    <source>
        <dbReference type="ARBA" id="ARBA00022989"/>
    </source>
</evidence>
<dbReference type="EC" id="2.7.1.211" evidence="11"/>
<dbReference type="InterPro" id="IPR011297">
    <property type="entry name" value="PTS_IIABC_b_glu"/>
</dbReference>
<feature type="transmembrane region" description="Helical" evidence="17">
    <location>
        <begin position="205"/>
        <end position="231"/>
    </location>
</feature>
<feature type="transmembrane region" description="Helical" evidence="17">
    <location>
        <begin position="151"/>
        <end position="170"/>
    </location>
</feature>
<keyword evidence="6" id="KW-0598">Phosphotransferase system</keyword>
<evidence type="ECO:0000313" key="22">
    <source>
        <dbReference type="Proteomes" id="UP000824013"/>
    </source>
</evidence>
<evidence type="ECO:0000256" key="17">
    <source>
        <dbReference type="SAM" id="Phobius"/>
    </source>
</evidence>
<evidence type="ECO:0000256" key="1">
    <source>
        <dbReference type="ARBA" id="ARBA00004651"/>
    </source>
</evidence>
<reference evidence="21" key="2">
    <citation type="submission" date="2021-04" db="EMBL/GenBank/DDBJ databases">
        <authorList>
            <person name="Gilroy R."/>
        </authorList>
    </citation>
    <scope>NUCLEOTIDE SEQUENCE</scope>
    <source>
        <strain evidence="21">3204</strain>
    </source>
</reference>
<evidence type="ECO:0000256" key="10">
    <source>
        <dbReference type="ARBA" id="ARBA00023136"/>
    </source>
</evidence>
<evidence type="ECO:0000259" key="20">
    <source>
        <dbReference type="PROSITE" id="PS51103"/>
    </source>
</evidence>
<keyword evidence="4" id="KW-0762">Sugar transport</keyword>
<dbReference type="EMBL" id="DXCM01000035">
    <property type="protein sequence ID" value="HIY92484.1"/>
    <property type="molecule type" value="Genomic_DNA"/>
</dbReference>
<evidence type="ECO:0000259" key="18">
    <source>
        <dbReference type="PROSITE" id="PS51093"/>
    </source>
</evidence>
<name>A0A9D1ZQX2_9LACO</name>
<dbReference type="Gene3D" id="2.70.70.10">
    <property type="entry name" value="Glucose Permease (Domain IIA)"/>
    <property type="match status" value="1"/>
</dbReference>
<dbReference type="GO" id="GO:0090589">
    <property type="term" value="F:protein-phosphocysteine-trehalose phosphotransferase system transporter activity"/>
    <property type="evidence" value="ECO:0007669"/>
    <property type="project" value="TreeGrafter"/>
</dbReference>
<dbReference type="FunFam" id="3.30.1360.60:FF:000001">
    <property type="entry name" value="PTS system glucose-specific IIBC component PtsG"/>
    <property type="match status" value="1"/>
</dbReference>
<dbReference type="GO" id="GO:0015771">
    <property type="term" value="P:trehalose transport"/>
    <property type="evidence" value="ECO:0007669"/>
    <property type="project" value="TreeGrafter"/>
</dbReference>
<keyword evidence="8" id="KW-0418">Kinase</keyword>